<dbReference type="GO" id="GO:0032798">
    <property type="term" value="C:Swi5-Sfr1 complex"/>
    <property type="evidence" value="ECO:0007669"/>
    <property type="project" value="TreeGrafter"/>
</dbReference>
<comment type="caution">
    <text evidence="6">The sequence shown here is derived from an EMBL/GenBank/DDBJ whole genome shotgun (WGS) entry which is preliminary data.</text>
</comment>
<reference evidence="6" key="1">
    <citation type="submission" date="2021-03" db="EMBL/GenBank/DDBJ databases">
        <authorList>
            <person name="Tagirdzhanova G."/>
        </authorList>
    </citation>
    <scope>NUCLEOTIDE SEQUENCE</scope>
</reference>
<dbReference type="PANTHER" id="PTHR28529">
    <property type="entry name" value="DNA REPAIR PROTEIN SWI5 HOMOLOG"/>
    <property type="match status" value="1"/>
</dbReference>
<dbReference type="Gene3D" id="1.20.5.170">
    <property type="match status" value="1"/>
</dbReference>
<keyword evidence="4" id="KW-0175">Coiled coil</keyword>
<dbReference type="PANTHER" id="PTHR28529:SF2">
    <property type="entry name" value="DNA REPAIR PROTEIN SWI5 HOMOLOG"/>
    <property type="match status" value="1"/>
</dbReference>
<comment type="similarity">
    <text evidence="1">Belongs to the SWI5/SAE3 family.</text>
</comment>
<name>A0A8H3F1N7_9LECA</name>
<evidence type="ECO:0000313" key="6">
    <source>
        <dbReference type="EMBL" id="CAF9914128.1"/>
    </source>
</evidence>
<proteinExistence type="inferred from homology"/>
<dbReference type="InterPro" id="IPR010760">
    <property type="entry name" value="DNA-repair_Swi5"/>
</dbReference>
<evidence type="ECO:0000256" key="2">
    <source>
        <dbReference type="ARBA" id="ARBA00022763"/>
    </source>
</evidence>
<evidence type="ECO:0000256" key="3">
    <source>
        <dbReference type="ARBA" id="ARBA00023204"/>
    </source>
</evidence>
<dbReference type="Proteomes" id="UP000664203">
    <property type="component" value="Unassembled WGS sequence"/>
</dbReference>
<keyword evidence="2" id="KW-0227">DNA damage</keyword>
<evidence type="ECO:0000313" key="7">
    <source>
        <dbReference type="Proteomes" id="UP000664203"/>
    </source>
</evidence>
<keyword evidence="7" id="KW-1185">Reference proteome</keyword>
<dbReference type="GO" id="GO:0000709">
    <property type="term" value="P:meiotic joint molecule formation"/>
    <property type="evidence" value="ECO:0007669"/>
    <property type="project" value="TreeGrafter"/>
</dbReference>
<keyword evidence="3" id="KW-0234">DNA repair</keyword>
<gene>
    <name evidence="6" type="ORF">ALECFALPRED_009344</name>
</gene>
<evidence type="ECO:0000256" key="5">
    <source>
        <dbReference type="SAM" id="MobiDB-lite"/>
    </source>
</evidence>
<evidence type="ECO:0000256" key="4">
    <source>
        <dbReference type="SAM" id="Coils"/>
    </source>
</evidence>
<organism evidence="6 7">
    <name type="scientific">Alectoria fallacina</name>
    <dbReference type="NCBI Taxonomy" id="1903189"/>
    <lineage>
        <taxon>Eukaryota</taxon>
        <taxon>Fungi</taxon>
        <taxon>Dikarya</taxon>
        <taxon>Ascomycota</taxon>
        <taxon>Pezizomycotina</taxon>
        <taxon>Lecanoromycetes</taxon>
        <taxon>OSLEUM clade</taxon>
        <taxon>Lecanoromycetidae</taxon>
        <taxon>Lecanorales</taxon>
        <taxon>Lecanorineae</taxon>
        <taxon>Parmeliaceae</taxon>
        <taxon>Alectoria</taxon>
    </lineage>
</organism>
<accession>A0A8H3F1N7</accession>
<dbReference type="OrthoDB" id="255837at2759"/>
<dbReference type="GO" id="GO:0034974">
    <property type="term" value="C:Swi5-Swi2 complex"/>
    <property type="evidence" value="ECO:0007669"/>
    <property type="project" value="TreeGrafter"/>
</dbReference>
<feature type="coiled-coil region" evidence="4">
    <location>
        <begin position="41"/>
        <end position="68"/>
    </location>
</feature>
<feature type="compositionally biased region" description="Polar residues" evidence="5">
    <location>
        <begin position="1"/>
        <end position="10"/>
    </location>
</feature>
<feature type="region of interest" description="Disordered" evidence="5">
    <location>
        <begin position="1"/>
        <end position="26"/>
    </location>
</feature>
<protein>
    <recommendedName>
        <fullName evidence="8">Swi5-domain-containing protein</fullName>
    </recommendedName>
</protein>
<sequence length="123" mass="13525">MPSSPTSTQRAPKPEPSTAFPSSSAKVDPLEAKKVTDYDIKAALQAKIAALETQIRETEEKQREVHGQLKTKDAQATVKAHIKLLHDYNEIRDVGQGLMGIIADSRGVRVKHVYQDFDVGEGD</sequence>
<evidence type="ECO:0008006" key="8">
    <source>
        <dbReference type="Google" id="ProtNLM"/>
    </source>
</evidence>
<dbReference type="GO" id="GO:0010772">
    <property type="term" value="P:meiotic DNA recombinase assembly involved in reciprocal meiotic recombination"/>
    <property type="evidence" value="ECO:0007669"/>
    <property type="project" value="TreeGrafter"/>
</dbReference>
<dbReference type="Pfam" id="PF07061">
    <property type="entry name" value="Swi5"/>
    <property type="match status" value="1"/>
</dbReference>
<dbReference type="EMBL" id="CAJPDR010000069">
    <property type="protein sequence ID" value="CAF9914128.1"/>
    <property type="molecule type" value="Genomic_DNA"/>
</dbReference>
<evidence type="ECO:0000256" key="1">
    <source>
        <dbReference type="ARBA" id="ARBA00008060"/>
    </source>
</evidence>
<dbReference type="AlphaFoldDB" id="A0A8H3F1N7"/>